<gene>
    <name evidence="2" type="ORF">SAMN05444394_2002</name>
</gene>
<dbReference type="EMBL" id="FSRC01000001">
    <property type="protein sequence ID" value="SIN80973.1"/>
    <property type="molecule type" value="Genomic_DNA"/>
</dbReference>
<proteinExistence type="predicted"/>
<dbReference type="SMART" id="SM00867">
    <property type="entry name" value="YceI"/>
    <property type="match status" value="1"/>
</dbReference>
<dbReference type="PANTHER" id="PTHR34406:SF1">
    <property type="entry name" value="PROTEIN YCEI"/>
    <property type="match status" value="1"/>
</dbReference>
<keyword evidence="3" id="KW-1185">Reference proteome</keyword>
<sequence>MKKLILFTFFWLHAYYGSCQALQSEKGYVKFFSSALIEDITAENHQAKALFNPETGEAVFLIPIADFEFNKTLMKEHFNENYMESDQYPEAYFKGTISGYQKDATKSEAVAEGEMMIHGVKNQVRIPGEIIRQNNTLLLKAVFQVALEDYDIEIPKLMFQKIAEEVEVTIQFEFQNPSL</sequence>
<evidence type="ECO:0000313" key="3">
    <source>
        <dbReference type="Proteomes" id="UP000185221"/>
    </source>
</evidence>
<evidence type="ECO:0000259" key="1">
    <source>
        <dbReference type="SMART" id="SM00867"/>
    </source>
</evidence>
<name>A0A1N6ED72_9BACT</name>
<protein>
    <submittedName>
        <fullName evidence="2">YceI-like domain-containing protein</fullName>
    </submittedName>
</protein>
<organism evidence="2 3">
    <name type="scientific">Algoriphagus halophilus</name>
    <dbReference type="NCBI Taxonomy" id="226505"/>
    <lineage>
        <taxon>Bacteria</taxon>
        <taxon>Pseudomonadati</taxon>
        <taxon>Bacteroidota</taxon>
        <taxon>Cytophagia</taxon>
        <taxon>Cytophagales</taxon>
        <taxon>Cyclobacteriaceae</taxon>
        <taxon>Algoriphagus</taxon>
    </lineage>
</organism>
<dbReference type="SUPFAM" id="SSF101874">
    <property type="entry name" value="YceI-like"/>
    <property type="match status" value="1"/>
</dbReference>
<dbReference type="AlphaFoldDB" id="A0A1N6ED72"/>
<feature type="domain" description="Lipid/polyisoprenoid-binding YceI-like" evidence="1">
    <location>
        <begin position="21"/>
        <end position="175"/>
    </location>
</feature>
<accession>A0A1N6ED72</accession>
<dbReference type="RefSeq" id="WP_074224671.1">
    <property type="nucleotide sequence ID" value="NZ_FSRC01000001.1"/>
</dbReference>
<dbReference type="Proteomes" id="UP000185221">
    <property type="component" value="Unassembled WGS sequence"/>
</dbReference>
<dbReference type="InterPro" id="IPR007372">
    <property type="entry name" value="Lipid/polyisoprenoid-bd_YceI"/>
</dbReference>
<dbReference type="Pfam" id="PF04264">
    <property type="entry name" value="YceI"/>
    <property type="match status" value="1"/>
</dbReference>
<dbReference type="InterPro" id="IPR036761">
    <property type="entry name" value="TTHA0802/YceI-like_sf"/>
</dbReference>
<dbReference type="PANTHER" id="PTHR34406">
    <property type="entry name" value="PROTEIN YCEI"/>
    <property type="match status" value="1"/>
</dbReference>
<dbReference type="STRING" id="226505.SAMN05444394_2002"/>
<reference evidence="3" key="1">
    <citation type="submission" date="2016-11" db="EMBL/GenBank/DDBJ databases">
        <authorList>
            <person name="Varghese N."/>
            <person name="Submissions S."/>
        </authorList>
    </citation>
    <scope>NUCLEOTIDE SEQUENCE [LARGE SCALE GENOMIC DNA]</scope>
    <source>
        <strain evidence="3">DSM 15292</strain>
    </source>
</reference>
<evidence type="ECO:0000313" key="2">
    <source>
        <dbReference type="EMBL" id="SIN80973.1"/>
    </source>
</evidence>
<dbReference type="Gene3D" id="2.40.128.110">
    <property type="entry name" value="Lipid/polyisoprenoid-binding, YceI-like"/>
    <property type="match status" value="1"/>
</dbReference>
<dbReference type="OrthoDB" id="116832at2"/>